<dbReference type="SUPFAM" id="SSF52374">
    <property type="entry name" value="Nucleotidylyl transferase"/>
    <property type="match status" value="1"/>
</dbReference>
<evidence type="ECO:0000256" key="9">
    <source>
        <dbReference type="NCBIfam" id="TIGR00233"/>
    </source>
</evidence>
<dbReference type="InterPro" id="IPR014729">
    <property type="entry name" value="Rossmann-like_a/b/a_fold"/>
</dbReference>
<dbReference type="EMBL" id="MFAQ01000003">
    <property type="protein sequence ID" value="OGD84066.1"/>
    <property type="molecule type" value="Genomic_DNA"/>
</dbReference>
<dbReference type="GO" id="GO:0004830">
    <property type="term" value="F:tryptophan-tRNA ligase activity"/>
    <property type="evidence" value="ECO:0007669"/>
    <property type="project" value="UniProtKB-UniRule"/>
</dbReference>
<dbReference type="GO" id="GO:0005829">
    <property type="term" value="C:cytosol"/>
    <property type="evidence" value="ECO:0007669"/>
    <property type="project" value="TreeGrafter"/>
</dbReference>
<dbReference type="InterPro" id="IPR002305">
    <property type="entry name" value="aa-tRNA-synth_Ic"/>
</dbReference>
<evidence type="ECO:0000256" key="4">
    <source>
        <dbReference type="ARBA" id="ARBA00022741"/>
    </source>
</evidence>
<evidence type="ECO:0000256" key="2">
    <source>
        <dbReference type="ARBA" id="ARBA00013161"/>
    </source>
</evidence>
<dbReference type="PANTHER" id="PTHR43766:SF1">
    <property type="entry name" value="TRYPTOPHAN--TRNA LIGASE, MITOCHONDRIAL"/>
    <property type="match status" value="1"/>
</dbReference>
<name>A0A1F5FWR5_9BACT</name>
<keyword evidence="6 10" id="KW-0648">Protein biosynthesis</keyword>
<dbReference type="GO" id="GO:0005524">
    <property type="term" value="F:ATP binding"/>
    <property type="evidence" value="ECO:0007669"/>
    <property type="project" value="UniProtKB-KW"/>
</dbReference>
<keyword evidence="7 10" id="KW-0030">Aminoacyl-tRNA synthetase</keyword>
<dbReference type="Proteomes" id="UP000179237">
    <property type="component" value="Unassembled WGS sequence"/>
</dbReference>
<dbReference type="CDD" id="cd00806">
    <property type="entry name" value="TrpRS_core"/>
    <property type="match status" value="1"/>
</dbReference>
<comment type="similarity">
    <text evidence="1 10">Belongs to the class-I aminoacyl-tRNA synthetase family.</text>
</comment>
<comment type="caution">
    <text evidence="11">The sequence shown here is derived from an EMBL/GenBank/DDBJ whole genome shotgun (WGS) entry which is preliminary data.</text>
</comment>
<proteinExistence type="inferred from homology"/>
<dbReference type="InterPro" id="IPR050203">
    <property type="entry name" value="Trp-tRNA_synthetase"/>
</dbReference>
<dbReference type="AlphaFoldDB" id="A0A1F5FWR5"/>
<gene>
    <name evidence="11" type="ORF">A2572_04065</name>
</gene>
<evidence type="ECO:0000256" key="1">
    <source>
        <dbReference type="ARBA" id="ARBA00005594"/>
    </source>
</evidence>
<evidence type="ECO:0000256" key="5">
    <source>
        <dbReference type="ARBA" id="ARBA00022840"/>
    </source>
</evidence>
<dbReference type="PRINTS" id="PR01039">
    <property type="entry name" value="TRNASYNTHTRP"/>
</dbReference>
<comment type="catalytic activity">
    <reaction evidence="8">
        <text>tRNA(Trp) + L-tryptophan + ATP = L-tryptophyl-tRNA(Trp) + AMP + diphosphate + H(+)</text>
        <dbReference type="Rhea" id="RHEA:24080"/>
        <dbReference type="Rhea" id="RHEA-COMP:9671"/>
        <dbReference type="Rhea" id="RHEA-COMP:9705"/>
        <dbReference type="ChEBI" id="CHEBI:15378"/>
        <dbReference type="ChEBI" id="CHEBI:30616"/>
        <dbReference type="ChEBI" id="CHEBI:33019"/>
        <dbReference type="ChEBI" id="CHEBI:57912"/>
        <dbReference type="ChEBI" id="CHEBI:78442"/>
        <dbReference type="ChEBI" id="CHEBI:78535"/>
        <dbReference type="ChEBI" id="CHEBI:456215"/>
        <dbReference type="EC" id="6.1.1.2"/>
    </reaction>
</comment>
<organism evidence="11 12">
    <name type="scientific">Candidatus Collierbacteria bacterium RIFOXYD1_FULL_40_9</name>
    <dbReference type="NCBI Taxonomy" id="1817731"/>
    <lineage>
        <taxon>Bacteria</taxon>
        <taxon>Candidatus Collieribacteriota</taxon>
    </lineage>
</organism>
<evidence type="ECO:0000313" key="11">
    <source>
        <dbReference type="EMBL" id="OGD84066.1"/>
    </source>
</evidence>
<dbReference type="InterPro" id="IPR001412">
    <property type="entry name" value="aa-tRNA-synth_I_CS"/>
</dbReference>
<keyword evidence="3 10" id="KW-0436">Ligase</keyword>
<evidence type="ECO:0000256" key="3">
    <source>
        <dbReference type="ARBA" id="ARBA00022598"/>
    </source>
</evidence>
<keyword evidence="5 10" id="KW-0067">ATP-binding</keyword>
<dbReference type="FunFam" id="1.10.240.10:FF:000005">
    <property type="entry name" value="Tryptophan--tRNA ligase"/>
    <property type="match status" value="1"/>
</dbReference>
<sequence>MEKKRILTGDRPTGKLHIGHLMGSLLNRVKLQDEYEQFVLVANVQALTDNFDNPGKVRESIYELLCDYYAVGIDFEKTTVFIQSEVKQIHEIFVYLSNFVTIQQIGHNPTIKTELAQKGMEQSTPLGFFMYPVHQVADILSVNADLVPVGKDQLPMIESTRDLARKFNTTYDVEVLHEPEALVGVEKNVPGIDGNEKMGKSLNNAIYLADDEKILREKVFKVYTDPNRIRATDPGTVEGNIAFAYHDLFNSNREEVLSLKEKYRKGTVGDVEVKEKLFIAMNSVLAPIREKRMEAEKIKEELMSKALEGSKKVSNEAEKIVNKMKSAMKINFYEK</sequence>
<dbReference type="PANTHER" id="PTHR43766">
    <property type="entry name" value="TRYPTOPHAN--TRNA LIGASE, MITOCHONDRIAL"/>
    <property type="match status" value="1"/>
</dbReference>
<dbReference type="EC" id="6.1.1.2" evidence="2 9"/>
<dbReference type="InterPro" id="IPR002306">
    <property type="entry name" value="Trp-tRNA-ligase"/>
</dbReference>
<protein>
    <recommendedName>
        <fullName evidence="2 9">Tryptophan--tRNA ligase</fullName>
        <ecNumber evidence="2 9">6.1.1.2</ecNumber>
    </recommendedName>
</protein>
<keyword evidence="4 10" id="KW-0547">Nucleotide-binding</keyword>
<dbReference type="Pfam" id="PF00579">
    <property type="entry name" value="tRNA-synt_1b"/>
    <property type="match status" value="1"/>
</dbReference>
<dbReference type="Gene3D" id="1.10.240.10">
    <property type="entry name" value="Tyrosyl-Transfer RNA Synthetase"/>
    <property type="match status" value="1"/>
</dbReference>
<evidence type="ECO:0000256" key="6">
    <source>
        <dbReference type="ARBA" id="ARBA00022917"/>
    </source>
</evidence>
<dbReference type="Gene3D" id="3.40.50.620">
    <property type="entry name" value="HUPs"/>
    <property type="match status" value="1"/>
</dbReference>
<reference evidence="11 12" key="1">
    <citation type="journal article" date="2016" name="Nat. Commun.">
        <title>Thousands of microbial genomes shed light on interconnected biogeochemical processes in an aquifer system.</title>
        <authorList>
            <person name="Anantharaman K."/>
            <person name="Brown C.T."/>
            <person name="Hug L.A."/>
            <person name="Sharon I."/>
            <person name="Castelle C.J."/>
            <person name="Probst A.J."/>
            <person name="Thomas B.C."/>
            <person name="Singh A."/>
            <person name="Wilkins M.J."/>
            <person name="Karaoz U."/>
            <person name="Brodie E.L."/>
            <person name="Williams K.H."/>
            <person name="Hubbard S.S."/>
            <person name="Banfield J.F."/>
        </authorList>
    </citation>
    <scope>NUCLEOTIDE SEQUENCE [LARGE SCALE GENOMIC DNA]</scope>
</reference>
<evidence type="ECO:0000256" key="10">
    <source>
        <dbReference type="RuleBase" id="RU363036"/>
    </source>
</evidence>
<accession>A0A1F5FWR5</accession>
<evidence type="ECO:0000256" key="8">
    <source>
        <dbReference type="ARBA" id="ARBA00049929"/>
    </source>
</evidence>
<dbReference type="GO" id="GO:0006436">
    <property type="term" value="P:tryptophanyl-tRNA aminoacylation"/>
    <property type="evidence" value="ECO:0007669"/>
    <property type="project" value="UniProtKB-UniRule"/>
</dbReference>
<evidence type="ECO:0000256" key="7">
    <source>
        <dbReference type="ARBA" id="ARBA00023146"/>
    </source>
</evidence>
<evidence type="ECO:0000313" key="12">
    <source>
        <dbReference type="Proteomes" id="UP000179237"/>
    </source>
</evidence>
<dbReference type="NCBIfam" id="TIGR00233">
    <property type="entry name" value="trpS"/>
    <property type="match status" value="1"/>
</dbReference>
<dbReference type="PROSITE" id="PS00178">
    <property type="entry name" value="AA_TRNA_LIGASE_I"/>
    <property type="match status" value="1"/>
</dbReference>